<accession>A0ACB0JRN1</accession>
<reference evidence="1" key="1">
    <citation type="submission" date="2023-10" db="EMBL/GenBank/DDBJ databases">
        <authorList>
            <person name="Rodriguez Cubillos JULIANA M."/>
            <person name="De Vega J."/>
        </authorList>
    </citation>
    <scope>NUCLEOTIDE SEQUENCE</scope>
</reference>
<gene>
    <name evidence="1" type="ORF">MILVUS5_LOCUS15004</name>
</gene>
<dbReference type="Proteomes" id="UP001177021">
    <property type="component" value="Unassembled WGS sequence"/>
</dbReference>
<protein>
    <submittedName>
        <fullName evidence="1">Uncharacterized protein</fullName>
    </submittedName>
</protein>
<organism evidence="1 2">
    <name type="scientific">Trifolium pratense</name>
    <name type="common">Red clover</name>
    <dbReference type="NCBI Taxonomy" id="57577"/>
    <lineage>
        <taxon>Eukaryota</taxon>
        <taxon>Viridiplantae</taxon>
        <taxon>Streptophyta</taxon>
        <taxon>Embryophyta</taxon>
        <taxon>Tracheophyta</taxon>
        <taxon>Spermatophyta</taxon>
        <taxon>Magnoliopsida</taxon>
        <taxon>eudicotyledons</taxon>
        <taxon>Gunneridae</taxon>
        <taxon>Pentapetalae</taxon>
        <taxon>rosids</taxon>
        <taxon>fabids</taxon>
        <taxon>Fabales</taxon>
        <taxon>Fabaceae</taxon>
        <taxon>Papilionoideae</taxon>
        <taxon>50 kb inversion clade</taxon>
        <taxon>NPAAA clade</taxon>
        <taxon>Hologalegina</taxon>
        <taxon>IRL clade</taxon>
        <taxon>Trifolieae</taxon>
        <taxon>Trifolium</taxon>
    </lineage>
</organism>
<sequence length="519" mass="58435">MDEFLLKTIISTILTLLIGALIYHIKKTHGQRHTPAPQAGGSWPIIGHLHLFGTQQLTHKTLGMMADKHGPIFTIKLGSYKVLILSSSEMAKECFTIHDKTFSTRPYVAASKLMGYNYAMFGFTPYGPYWREIRKLTTHELLSNHRLELLKNTRVSEVDSAVRELYRLWTIKGCPEGGVLVDMKQWFGDLTQNIALKMVGGKTYNGAGESEGRKYKEAMRDWVCLFGVFVLSDAIPFLGWLDINGHEKAMKKTAKKLDTLAEGWLEEHKKKRALGKNGEEEQDFMDIMLNVLQDSEICGYDSDTIIKATCLNLILAGSDTIMVALIWALSLLVNHPMELKKAQDELNTHIGKDMIVEESDIKNLVYLQAIVKETVRLYPPSPIITLRSAMNDCTFSCGYHIPAGTQLMVNTWKIHRDSRVWADPHDFKPERFLTSYKDVDVRSQNYELVPFGSGRRVCPGASLAMRVVQLTLARLLHSFNVATPSNQAVDMTESPGLTNLKATPLEVVLTPRLDTNLYG</sequence>
<proteinExistence type="predicted"/>
<dbReference type="EMBL" id="CASHSV030000109">
    <property type="protein sequence ID" value="CAJ2646270.1"/>
    <property type="molecule type" value="Genomic_DNA"/>
</dbReference>
<evidence type="ECO:0000313" key="1">
    <source>
        <dbReference type="EMBL" id="CAJ2646270.1"/>
    </source>
</evidence>
<keyword evidence="2" id="KW-1185">Reference proteome</keyword>
<evidence type="ECO:0000313" key="2">
    <source>
        <dbReference type="Proteomes" id="UP001177021"/>
    </source>
</evidence>
<name>A0ACB0JRN1_TRIPR</name>
<comment type="caution">
    <text evidence="1">The sequence shown here is derived from an EMBL/GenBank/DDBJ whole genome shotgun (WGS) entry which is preliminary data.</text>
</comment>